<gene>
    <name evidence="3" type="ORF">TRICI_001482</name>
</gene>
<dbReference type="InterPro" id="IPR038740">
    <property type="entry name" value="BioF2-like_GNAT_dom"/>
</dbReference>
<feature type="domain" description="BioF2-like acetyltransferase" evidence="2">
    <location>
        <begin position="662"/>
        <end position="778"/>
    </location>
</feature>
<evidence type="ECO:0000256" key="1">
    <source>
        <dbReference type="SAM" id="Phobius"/>
    </source>
</evidence>
<dbReference type="EMBL" id="SWFS01000105">
    <property type="protein sequence ID" value="KAA8916373.1"/>
    <property type="molecule type" value="Genomic_DNA"/>
</dbReference>
<keyword evidence="1" id="KW-0472">Membrane</keyword>
<proteinExistence type="predicted"/>
<feature type="transmembrane region" description="Helical" evidence="1">
    <location>
        <begin position="182"/>
        <end position="203"/>
    </location>
</feature>
<dbReference type="Proteomes" id="UP000761534">
    <property type="component" value="Unassembled WGS sequence"/>
</dbReference>
<comment type="caution">
    <text evidence="3">The sequence shown here is derived from an EMBL/GenBank/DDBJ whole genome shotgun (WGS) entry which is preliminary data.</text>
</comment>
<dbReference type="SUPFAM" id="SSF55729">
    <property type="entry name" value="Acyl-CoA N-acyltransferases (Nat)"/>
    <property type="match status" value="1"/>
</dbReference>
<reference evidence="3" key="1">
    <citation type="journal article" date="2019" name="G3 (Bethesda)">
        <title>Genome Assemblies of Two Rare Opportunistic Yeast Pathogens: Diutina rugosa (syn. Candida rugosa) and Trichomonascus ciferrii (syn. Candida ciferrii).</title>
        <authorList>
            <person name="Mixao V."/>
            <person name="Saus E."/>
            <person name="Hansen A.P."/>
            <person name="Lass-Florl C."/>
            <person name="Gabaldon T."/>
        </authorList>
    </citation>
    <scope>NUCLEOTIDE SEQUENCE</scope>
    <source>
        <strain evidence="3">CBS 4856</strain>
    </source>
</reference>
<feature type="transmembrane region" description="Helical" evidence="1">
    <location>
        <begin position="61"/>
        <end position="82"/>
    </location>
</feature>
<evidence type="ECO:0000313" key="4">
    <source>
        <dbReference type="Proteomes" id="UP000761534"/>
    </source>
</evidence>
<dbReference type="Gene3D" id="3.40.630.30">
    <property type="match status" value="1"/>
</dbReference>
<feature type="transmembrane region" description="Helical" evidence="1">
    <location>
        <begin position="30"/>
        <end position="55"/>
    </location>
</feature>
<sequence length="825" mass="92424">MTINLHIPENMFNNSGETDNRIRTLAKRPLVLAAFGVGFVCLGLNCASLCLHVVYSRGKQVYGSPIVGIIVILMASTWIGVDTFWQQSIGKKLPWNVTRTRKVCAWVVLWLAAVLVVQSVISLASDTFSVPTYEESSSDILKNKEAWLTVVDSLNLVANCVFALLVNQIIFWPEYRAARSTLWLGGLLQFVLGVIVIVCNYFHNPVAQARPGLQAWFLFFQNTGAVHMALAISSLSISMVVGERDRLSKMSSRFVSFYLAFSVICIIITVVYFAMALKILSTSNPAAFINEADVLHANPALAAVALCLDVITSIAAVKRQSKPKSNLYVETIDLSQLSQLQSDAYANLIDRYSHQYPGAPSGREAISLISAYTRTSVSGIDCVVLRIYKPENNKKRLTQMKNWAISKYIPPESYEQIREWENLDKQEIIPLSDLEMSKTNFFETSSICSSASSDNTVTMSKNKLKRLQKKTARAGKKENAVTFPLDTPKTAEQIQQEIEFNEKLMNTEALVLLTKIEDYDLTSTLNGRLGKFLQRLFGKESKTRWLCVRLGLLAFHWPFRQSTFYCGTSRRPVARNAAILRAITEWNRQLPKKQRCLIHLDPKYEQDSAEMAITPSGWRPVQLPPSQIIDLRPHKGKTLEEYLKSVKYRNQSGAFNSANGRAVESHDFTDEECATAFKLWANVAQKRTADGNTTVLATPNEAMFQTLGHSKYRSLLFLKVEDEVIASCLLFRLGETITSDLQGLNHDKARQFKAYFVMMQKTIEIALKEGRSFVDFGPTTSKPKIDIGCKSISLRGGIFSESMLLNLMLKFAATNVKVDASSKTT</sequence>
<accession>A0A642V9C5</accession>
<feature type="transmembrane region" description="Helical" evidence="1">
    <location>
        <begin position="146"/>
        <end position="170"/>
    </location>
</feature>
<protein>
    <recommendedName>
        <fullName evidence="2">BioF2-like acetyltransferase domain-containing protein</fullName>
    </recommendedName>
</protein>
<dbReference type="AlphaFoldDB" id="A0A642V9C5"/>
<feature type="transmembrane region" description="Helical" evidence="1">
    <location>
        <begin position="254"/>
        <end position="277"/>
    </location>
</feature>
<dbReference type="OrthoDB" id="10061051at2759"/>
<evidence type="ECO:0000313" key="3">
    <source>
        <dbReference type="EMBL" id="KAA8916373.1"/>
    </source>
</evidence>
<evidence type="ECO:0000259" key="2">
    <source>
        <dbReference type="Pfam" id="PF13480"/>
    </source>
</evidence>
<keyword evidence="4" id="KW-1185">Reference proteome</keyword>
<keyword evidence="1" id="KW-0812">Transmembrane</keyword>
<dbReference type="VEuPathDB" id="FungiDB:TRICI_001482"/>
<feature type="transmembrane region" description="Helical" evidence="1">
    <location>
        <begin position="215"/>
        <end position="242"/>
    </location>
</feature>
<organism evidence="3 4">
    <name type="scientific">Trichomonascus ciferrii</name>
    <dbReference type="NCBI Taxonomy" id="44093"/>
    <lineage>
        <taxon>Eukaryota</taxon>
        <taxon>Fungi</taxon>
        <taxon>Dikarya</taxon>
        <taxon>Ascomycota</taxon>
        <taxon>Saccharomycotina</taxon>
        <taxon>Dipodascomycetes</taxon>
        <taxon>Dipodascales</taxon>
        <taxon>Trichomonascaceae</taxon>
        <taxon>Trichomonascus</taxon>
        <taxon>Trichomonascus ciferrii complex</taxon>
    </lineage>
</organism>
<feature type="transmembrane region" description="Helical" evidence="1">
    <location>
        <begin position="103"/>
        <end position="124"/>
    </location>
</feature>
<keyword evidence="1" id="KW-1133">Transmembrane helix</keyword>
<dbReference type="InterPro" id="IPR016181">
    <property type="entry name" value="Acyl_CoA_acyltransferase"/>
</dbReference>
<name>A0A642V9C5_9ASCO</name>
<dbReference type="Pfam" id="PF13480">
    <property type="entry name" value="Acetyltransf_6"/>
    <property type="match status" value="1"/>
</dbReference>